<accession>A0A820PZY5</accession>
<dbReference type="AlphaFoldDB" id="A0A820PZY5"/>
<evidence type="ECO:0000313" key="2">
    <source>
        <dbReference type="Proteomes" id="UP000663842"/>
    </source>
</evidence>
<gene>
    <name evidence="1" type="ORF">UXM345_LOCUS38591</name>
</gene>
<dbReference type="Proteomes" id="UP000663842">
    <property type="component" value="Unassembled WGS sequence"/>
</dbReference>
<comment type="caution">
    <text evidence="1">The sequence shown here is derived from an EMBL/GenBank/DDBJ whole genome shotgun (WGS) entry which is preliminary data.</text>
</comment>
<proteinExistence type="predicted"/>
<organism evidence="1 2">
    <name type="scientific">Rotaria magnacalcarata</name>
    <dbReference type="NCBI Taxonomy" id="392030"/>
    <lineage>
        <taxon>Eukaryota</taxon>
        <taxon>Metazoa</taxon>
        <taxon>Spiralia</taxon>
        <taxon>Gnathifera</taxon>
        <taxon>Rotifera</taxon>
        <taxon>Eurotatoria</taxon>
        <taxon>Bdelloidea</taxon>
        <taxon>Philodinida</taxon>
        <taxon>Philodinidae</taxon>
        <taxon>Rotaria</taxon>
    </lineage>
</organism>
<protein>
    <submittedName>
        <fullName evidence="1">Uncharacterized protein</fullName>
    </submittedName>
</protein>
<sequence length="24" mass="2379">MAETALIMAGTAPIMAETALIMAG</sequence>
<name>A0A820PZY5_9BILA</name>
<reference evidence="1" key="1">
    <citation type="submission" date="2021-02" db="EMBL/GenBank/DDBJ databases">
        <authorList>
            <person name="Nowell W R."/>
        </authorList>
    </citation>
    <scope>NUCLEOTIDE SEQUENCE</scope>
</reference>
<evidence type="ECO:0000313" key="1">
    <source>
        <dbReference type="EMBL" id="CAF4414379.1"/>
    </source>
</evidence>
<feature type="non-terminal residue" evidence="1">
    <location>
        <position position="24"/>
    </location>
</feature>
<dbReference type="EMBL" id="CAJOBF010029125">
    <property type="protein sequence ID" value="CAF4414379.1"/>
    <property type="molecule type" value="Genomic_DNA"/>
</dbReference>